<dbReference type="EMBL" id="LSDK01000076">
    <property type="protein sequence ID" value="KXB76154.1"/>
    <property type="molecule type" value="Genomic_DNA"/>
</dbReference>
<protein>
    <recommendedName>
        <fullName evidence="3 10">Lipid-A-disaccharide synthase</fullName>
        <ecNumber evidence="2 10">2.4.1.182</ecNumber>
    </recommendedName>
</protein>
<evidence type="ECO:0000256" key="4">
    <source>
        <dbReference type="ARBA" id="ARBA00022516"/>
    </source>
</evidence>
<evidence type="ECO:0000256" key="3">
    <source>
        <dbReference type="ARBA" id="ARBA00020902"/>
    </source>
</evidence>
<evidence type="ECO:0000256" key="10">
    <source>
        <dbReference type="NCBIfam" id="TIGR00215"/>
    </source>
</evidence>
<dbReference type="EC" id="2.4.1.182" evidence="2 10"/>
<sequence length="376" mass="42017">MRYFLVAGEASGDLHASALIRALRAEDPEASFAFMGGDKMEAAAGVAPIVHYREVAFMGIVSVVKNLGKLTRIGRQIQDAMRDFAPDVVIPVDYADFNFRFILPYAKRELRCPVIYYILPKLWAWRAGRIRQLRRYVDLGLSILPFETNYFSDRGLRTAYIGNPCVDAKLTYLAEHPEPVEREQMLLLVPGSRQSELRDNLPEMLAATAAYSNLGWRVVIAGAPGLTAADYAPHLGKYGDTPILFGDTYGLMRRAHAALVTSGTATLEAGLWGIPMVVCYRMGGRHIARLVFEHLFRVPYFSLVNLILDRPAVPELLADRAHSVQILSILSHLIPEEDHRRTDQLQAFAQLQELMGTEPSAPRAARAILSYLHEAR</sequence>
<reference evidence="12" key="1">
    <citation type="submission" date="2016-01" db="EMBL/GenBank/DDBJ databases">
        <authorList>
            <person name="Mitreva M."/>
            <person name="Pepin K.H."/>
            <person name="Mihindukulasuriya K.A."/>
            <person name="Fulton R."/>
            <person name="Fronick C."/>
            <person name="O'Laughlin M."/>
            <person name="Miner T."/>
            <person name="Herter B."/>
            <person name="Rosa B.A."/>
            <person name="Cordes M."/>
            <person name="Tomlinson C."/>
            <person name="Wollam A."/>
            <person name="Palsikar V.B."/>
            <person name="Mardis E.R."/>
            <person name="Wilson R.K."/>
        </authorList>
    </citation>
    <scope>NUCLEOTIDE SEQUENCE [LARGE SCALE GENOMIC DNA]</scope>
    <source>
        <strain evidence="12">KA00683</strain>
    </source>
</reference>
<evidence type="ECO:0000256" key="8">
    <source>
        <dbReference type="ARBA" id="ARBA00023098"/>
    </source>
</evidence>
<dbReference type="STRING" id="322095.HMPREF3185_01091"/>
<dbReference type="OrthoDB" id="9801642at2"/>
<dbReference type="SUPFAM" id="SSF53756">
    <property type="entry name" value="UDP-Glycosyltransferase/glycogen phosphorylase"/>
    <property type="match status" value="1"/>
</dbReference>
<dbReference type="AlphaFoldDB" id="A0A134B890"/>
<evidence type="ECO:0000313" key="12">
    <source>
        <dbReference type="Proteomes" id="UP000070224"/>
    </source>
</evidence>
<evidence type="ECO:0000256" key="2">
    <source>
        <dbReference type="ARBA" id="ARBA00012687"/>
    </source>
</evidence>
<dbReference type="GO" id="GO:0009245">
    <property type="term" value="P:lipid A biosynthetic process"/>
    <property type="evidence" value="ECO:0007669"/>
    <property type="project" value="UniProtKB-UniRule"/>
</dbReference>
<dbReference type="PATRIC" id="fig|322095.3.peg.1075"/>
<evidence type="ECO:0000313" key="11">
    <source>
        <dbReference type="EMBL" id="KXB76154.1"/>
    </source>
</evidence>
<comment type="function">
    <text evidence="1">Condensation of UDP-2,3-diacylglucosamine and 2,3-diacylglucosamine-1-phosphate to form lipid A disaccharide, a precursor of lipid A, a phosphorylated glycolipid that anchors the lipopolysaccharide to the outer membrane of the cell.</text>
</comment>
<dbReference type="GO" id="GO:0005543">
    <property type="term" value="F:phospholipid binding"/>
    <property type="evidence" value="ECO:0007669"/>
    <property type="project" value="TreeGrafter"/>
</dbReference>
<dbReference type="GO" id="GO:0016020">
    <property type="term" value="C:membrane"/>
    <property type="evidence" value="ECO:0007669"/>
    <property type="project" value="GOC"/>
</dbReference>
<comment type="catalytic activity">
    <reaction evidence="9">
        <text>a lipid X + a UDP-2-N,3-O-bis[(3R)-3-hydroxyacyl]-alpha-D-glucosamine = a lipid A disaccharide + UDP + H(+)</text>
        <dbReference type="Rhea" id="RHEA:67828"/>
        <dbReference type="ChEBI" id="CHEBI:15378"/>
        <dbReference type="ChEBI" id="CHEBI:58223"/>
        <dbReference type="ChEBI" id="CHEBI:137748"/>
        <dbReference type="ChEBI" id="CHEBI:176338"/>
        <dbReference type="ChEBI" id="CHEBI:176343"/>
        <dbReference type="EC" id="2.4.1.182"/>
    </reaction>
</comment>
<dbReference type="RefSeq" id="WP_060935406.1">
    <property type="nucleotide sequence ID" value="NZ_KQ960446.1"/>
</dbReference>
<dbReference type="Proteomes" id="UP000070224">
    <property type="component" value="Unassembled WGS sequence"/>
</dbReference>
<keyword evidence="4" id="KW-0444">Lipid biosynthesis</keyword>
<evidence type="ECO:0000256" key="5">
    <source>
        <dbReference type="ARBA" id="ARBA00022556"/>
    </source>
</evidence>
<keyword evidence="12" id="KW-1185">Reference proteome</keyword>
<keyword evidence="6" id="KW-0328">Glycosyltransferase</keyword>
<dbReference type="PANTHER" id="PTHR30372">
    <property type="entry name" value="LIPID-A-DISACCHARIDE SYNTHASE"/>
    <property type="match status" value="1"/>
</dbReference>
<comment type="caution">
    <text evidence="11">The sequence shown here is derived from an EMBL/GenBank/DDBJ whole genome shotgun (WGS) entry which is preliminary data.</text>
</comment>
<keyword evidence="8" id="KW-0443">Lipid metabolism</keyword>
<evidence type="ECO:0000256" key="9">
    <source>
        <dbReference type="ARBA" id="ARBA00048975"/>
    </source>
</evidence>
<dbReference type="PANTHER" id="PTHR30372:SF4">
    <property type="entry name" value="LIPID-A-DISACCHARIDE SYNTHASE, MITOCHONDRIAL-RELATED"/>
    <property type="match status" value="1"/>
</dbReference>
<dbReference type="InterPro" id="IPR003835">
    <property type="entry name" value="Glyco_trans_19"/>
</dbReference>
<evidence type="ECO:0000256" key="7">
    <source>
        <dbReference type="ARBA" id="ARBA00022679"/>
    </source>
</evidence>
<keyword evidence="7" id="KW-0808">Transferase</keyword>
<dbReference type="GO" id="GO:0008915">
    <property type="term" value="F:lipid-A-disaccharide synthase activity"/>
    <property type="evidence" value="ECO:0007669"/>
    <property type="project" value="UniProtKB-UniRule"/>
</dbReference>
<dbReference type="NCBIfam" id="TIGR00215">
    <property type="entry name" value="lpxB"/>
    <property type="match status" value="1"/>
</dbReference>
<keyword evidence="5" id="KW-0441">Lipid A biosynthesis</keyword>
<dbReference type="Pfam" id="PF02684">
    <property type="entry name" value="LpxB"/>
    <property type="match status" value="1"/>
</dbReference>
<organism evidence="11 12">
    <name type="scientific">Porphyromonas somerae</name>
    <dbReference type="NCBI Taxonomy" id="322095"/>
    <lineage>
        <taxon>Bacteria</taxon>
        <taxon>Pseudomonadati</taxon>
        <taxon>Bacteroidota</taxon>
        <taxon>Bacteroidia</taxon>
        <taxon>Bacteroidales</taxon>
        <taxon>Porphyromonadaceae</taxon>
        <taxon>Porphyromonas</taxon>
    </lineage>
</organism>
<name>A0A134B890_9PORP</name>
<proteinExistence type="predicted"/>
<accession>A0A134B890</accession>
<evidence type="ECO:0000256" key="1">
    <source>
        <dbReference type="ARBA" id="ARBA00002056"/>
    </source>
</evidence>
<evidence type="ECO:0000256" key="6">
    <source>
        <dbReference type="ARBA" id="ARBA00022676"/>
    </source>
</evidence>
<gene>
    <name evidence="11" type="ORF">HMPREF3185_01091</name>
</gene>